<dbReference type="AlphaFoldDB" id="A0AA87BXY9"/>
<reference evidence="1 2" key="1">
    <citation type="submission" date="2014-06" db="EMBL/GenBank/DDBJ databases">
        <authorList>
            <person name="Le Roux F."/>
        </authorList>
    </citation>
    <scope>NUCLEOTIDE SEQUENCE [LARGE SCALE GENOMIC DNA]</scope>
    <source>
        <strain evidence="1 2">J2-31</strain>
    </source>
</reference>
<organism evidence="1 2">
    <name type="scientific">Vibrio coralliirubri</name>
    <dbReference type="NCBI Taxonomy" id="1516159"/>
    <lineage>
        <taxon>Bacteria</taxon>
        <taxon>Pseudomonadati</taxon>
        <taxon>Pseudomonadota</taxon>
        <taxon>Gammaproteobacteria</taxon>
        <taxon>Vibrionales</taxon>
        <taxon>Vibrionaceae</taxon>
        <taxon>Vibrio</taxon>
    </lineage>
</organism>
<dbReference type="Proteomes" id="UP000041625">
    <property type="component" value="Unassembled WGS sequence"/>
</dbReference>
<evidence type="ECO:0000313" key="1">
    <source>
        <dbReference type="EMBL" id="CDT65078.1"/>
    </source>
</evidence>
<keyword evidence="2" id="KW-1185">Reference proteome</keyword>
<protein>
    <submittedName>
        <fullName evidence="1">Uncharacterized protein</fullName>
    </submittedName>
</protein>
<dbReference type="EMBL" id="CCKJ01000032">
    <property type="protein sequence ID" value="CDT65078.1"/>
    <property type="molecule type" value="Genomic_DNA"/>
</dbReference>
<name>A0AA87BXY9_9VIBR</name>
<proteinExistence type="predicted"/>
<accession>A0AA87BXY9</accession>
<evidence type="ECO:0000313" key="2">
    <source>
        <dbReference type="Proteomes" id="UP000041625"/>
    </source>
</evidence>
<gene>
    <name evidence="1" type="ORF">VCR31J2_1270821</name>
</gene>
<sequence length="91" mass="9978">MKRIVIIVAVILQGCASINFIGDDQRPTEVSQGEVLESVRGQNDELINYAGGIEYHVSEDTSVSFEVGGELNTEYPDLDLDSTAVKLKVMF</sequence>
<dbReference type="PROSITE" id="PS51257">
    <property type="entry name" value="PROKAR_LIPOPROTEIN"/>
    <property type="match status" value="1"/>
</dbReference>
<comment type="caution">
    <text evidence="1">The sequence shown here is derived from an EMBL/GenBank/DDBJ whole genome shotgun (WGS) entry which is preliminary data.</text>
</comment>
<dbReference type="RefSeq" id="WP_050650329.1">
    <property type="nucleotide sequence ID" value="NZ_LK933975.1"/>
</dbReference>